<protein>
    <submittedName>
        <fullName evidence="2">Uncharacterized protein</fullName>
    </submittedName>
</protein>
<proteinExistence type="predicted"/>
<evidence type="ECO:0000313" key="3">
    <source>
        <dbReference type="Proteomes" id="UP000323506"/>
    </source>
</evidence>
<keyword evidence="1" id="KW-0812">Transmembrane</keyword>
<accession>A0A5D2F596</accession>
<keyword evidence="1" id="KW-0472">Membrane</keyword>
<sequence length="106" mass="11859">MALPFLQSTNQIPNVRAFKVIVEPPSSLVADHMQKRCDQRPGVHGVEKPFVGVEAVVKHGGWAEAAGVCTRQQARVWGVFFWVIWAVFCWVLLFWILGLGIMDIGL</sequence>
<dbReference type="Proteomes" id="UP000323506">
    <property type="component" value="Chromosome A09"/>
</dbReference>
<keyword evidence="1" id="KW-1133">Transmembrane helix</keyword>
<dbReference type="AlphaFoldDB" id="A0A5D2F596"/>
<organism evidence="2 3">
    <name type="scientific">Gossypium darwinii</name>
    <name type="common">Darwin's cotton</name>
    <name type="synonym">Gossypium barbadense var. darwinii</name>
    <dbReference type="NCBI Taxonomy" id="34276"/>
    <lineage>
        <taxon>Eukaryota</taxon>
        <taxon>Viridiplantae</taxon>
        <taxon>Streptophyta</taxon>
        <taxon>Embryophyta</taxon>
        <taxon>Tracheophyta</taxon>
        <taxon>Spermatophyta</taxon>
        <taxon>Magnoliopsida</taxon>
        <taxon>eudicotyledons</taxon>
        <taxon>Gunneridae</taxon>
        <taxon>Pentapetalae</taxon>
        <taxon>rosids</taxon>
        <taxon>malvids</taxon>
        <taxon>Malvales</taxon>
        <taxon>Malvaceae</taxon>
        <taxon>Malvoideae</taxon>
        <taxon>Gossypium</taxon>
    </lineage>
</organism>
<dbReference type="EMBL" id="CM017696">
    <property type="protein sequence ID" value="TYH01164.1"/>
    <property type="molecule type" value="Genomic_DNA"/>
</dbReference>
<evidence type="ECO:0000256" key="1">
    <source>
        <dbReference type="SAM" id="Phobius"/>
    </source>
</evidence>
<name>A0A5D2F596_GOSDA</name>
<evidence type="ECO:0000313" key="2">
    <source>
        <dbReference type="EMBL" id="TYH01164.1"/>
    </source>
</evidence>
<keyword evidence="3" id="KW-1185">Reference proteome</keyword>
<feature type="transmembrane region" description="Helical" evidence="1">
    <location>
        <begin position="79"/>
        <end position="102"/>
    </location>
</feature>
<gene>
    <name evidence="2" type="ORF">ES288_A09G035100v1</name>
</gene>
<reference evidence="2 3" key="1">
    <citation type="submission" date="2019-06" db="EMBL/GenBank/DDBJ databases">
        <title>WGS assembly of Gossypium darwinii.</title>
        <authorList>
            <person name="Chen Z.J."/>
            <person name="Sreedasyam A."/>
            <person name="Ando A."/>
            <person name="Song Q."/>
            <person name="De L."/>
            <person name="Hulse-Kemp A."/>
            <person name="Ding M."/>
            <person name="Ye W."/>
            <person name="Kirkbride R."/>
            <person name="Jenkins J."/>
            <person name="Plott C."/>
            <person name="Lovell J."/>
            <person name="Lin Y.-M."/>
            <person name="Vaughn R."/>
            <person name="Liu B."/>
            <person name="Li W."/>
            <person name="Simpson S."/>
            <person name="Scheffler B."/>
            <person name="Saski C."/>
            <person name="Grover C."/>
            <person name="Hu G."/>
            <person name="Conover J."/>
            <person name="Carlson J."/>
            <person name="Shu S."/>
            <person name="Boston L."/>
            <person name="Williams M."/>
            <person name="Peterson D."/>
            <person name="Mcgee K."/>
            <person name="Jones D."/>
            <person name="Wendel J."/>
            <person name="Stelly D."/>
            <person name="Grimwood J."/>
            <person name="Schmutz J."/>
        </authorList>
    </citation>
    <scope>NUCLEOTIDE SEQUENCE [LARGE SCALE GENOMIC DNA]</scope>
    <source>
        <strain evidence="2">1808015.09</strain>
    </source>
</reference>